<evidence type="ECO:0000313" key="3">
    <source>
        <dbReference type="WBParaSite" id="TMUE_3000011562.1"/>
    </source>
</evidence>
<feature type="region of interest" description="Disordered" evidence="1">
    <location>
        <begin position="70"/>
        <end position="110"/>
    </location>
</feature>
<accession>A0A5S6QXD9</accession>
<evidence type="ECO:0000313" key="2">
    <source>
        <dbReference type="Proteomes" id="UP000046395"/>
    </source>
</evidence>
<name>A0A5S6QXD9_TRIMR</name>
<evidence type="ECO:0000256" key="1">
    <source>
        <dbReference type="SAM" id="MobiDB-lite"/>
    </source>
</evidence>
<sequence length="110" mass="12431">MVGTPCYARYCGPKQDKEPLWITALVKKIFGTRTVQLRVVPRGPLWKRHIEQLQPRYRLEEDAYPVPDITRVKGDTSAASCEEDSAATTTEGTTEEQEQQPVGLGDLWAR</sequence>
<reference evidence="3" key="1">
    <citation type="submission" date="2019-12" db="UniProtKB">
        <authorList>
            <consortium name="WormBaseParasite"/>
        </authorList>
    </citation>
    <scope>IDENTIFICATION</scope>
</reference>
<organism evidence="2 3">
    <name type="scientific">Trichuris muris</name>
    <name type="common">Mouse whipworm</name>
    <dbReference type="NCBI Taxonomy" id="70415"/>
    <lineage>
        <taxon>Eukaryota</taxon>
        <taxon>Metazoa</taxon>
        <taxon>Ecdysozoa</taxon>
        <taxon>Nematoda</taxon>
        <taxon>Enoplea</taxon>
        <taxon>Dorylaimia</taxon>
        <taxon>Trichinellida</taxon>
        <taxon>Trichuridae</taxon>
        <taxon>Trichuris</taxon>
    </lineage>
</organism>
<keyword evidence="2" id="KW-1185">Reference proteome</keyword>
<dbReference type="Proteomes" id="UP000046395">
    <property type="component" value="Unassembled WGS sequence"/>
</dbReference>
<protein>
    <submittedName>
        <fullName evidence="3">DUF5641 domain-containing protein</fullName>
    </submittedName>
</protein>
<proteinExistence type="predicted"/>
<dbReference type="AlphaFoldDB" id="A0A5S6QXD9"/>
<dbReference type="WBParaSite" id="TMUE_3000011562.1">
    <property type="protein sequence ID" value="TMUE_3000011562.1"/>
    <property type="gene ID" value="WBGene00291728"/>
</dbReference>